<reference evidence="1" key="1">
    <citation type="submission" date="2020-04" db="EMBL/GenBank/DDBJ databases">
        <authorList>
            <person name="Broberg M."/>
        </authorList>
    </citation>
    <scope>NUCLEOTIDE SEQUENCE</scope>
</reference>
<protein>
    <submittedName>
        <fullName evidence="1">Uncharacterized protein</fullName>
    </submittedName>
</protein>
<keyword evidence="2" id="KW-1185">Reference proteome</keyword>
<comment type="caution">
    <text evidence="1">The sequence shown here is derived from an EMBL/GenBank/DDBJ whole genome shotgun (WGS) entry which is preliminary data.</text>
</comment>
<organism evidence="1 2">
    <name type="scientific">Clonostachys rosea f. rosea IK726</name>
    <dbReference type="NCBI Taxonomy" id="1349383"/>
    <lineage>
        <taxon>Eukaryota</taxon>
        <taxon>Fungi</taxon>
        <taxon>Dikarya</taxon>
        <taxon>Ascomycota</taxon>
        <taxon>Pezizomycotina</taxon>
        <taxon>Sordariomycetes</taxon>
        <taxon>Hypocreomycetidae</taxon>
        <taxon>Hypocreales</taxon>
        <taxon>Bionectriaceae</taxon>
        <taxon>Clonostachys</taxon>
    </lineage>
</organism>
<evidence type="ECO:0000313" key="2">
    <source>
        <dbReference type="Proteomes" id="UP000836387"/>
    </source>
</evidence>
<gene>
    <name evidence="1" type="ORF">CRV2_00004896</name>
</gene>
<proteinExistence type="predicted"/>
<sequence>MKTVHGFIATKSQYIRKLASWKIGKNATTIAWKKAAVIIKKRKDQGKESEICIDGKLIPSKKMKKEIARHWPSYLECIEMEAHEIDLPGDFVVQTPPTTTFHPVQPHRWKVQLHGIPWMKFRDAFMSRSTLFAGLSLDNAPMDPLTNSIVPTRKLARIVTASQMVRHYDRILPISLSDGFPTTDNSLGNGSWTSLILYYVYLTSNNLLKESSIAYTLEWIDDKKNAQVIKALLQLKGPTIESCASALFSGAVRDGLASTVQFFLLNGYDPNTRTHPHYLEFGSTGLEIAIRRGINSVTKLLLGHGADPSHESLLARHIDCAWSRDFDEGIIQLLLDAGANVDGESTGSVIVGDDGEDVHSINDHDCPKAVPLVKAVYRKNTQVARLLLEAGANANQVDTQWGSAIQLAVDNNDMYMVNLLVEAGADVNLNKERSSHAWSTSQALSYSTQTRRFKVRAKFLSPLQLAAQANNSEMIQYLLQCNADMNDLPTLEIIERSPLDSNLLWGEYETPLSYAVLGDNLQTATLLLESGANPDGVSLYGHTALGAACTKENLDMVKLLLAYGATPMGSELGSTPLQLAILHKDHIFVDSLLQKGADVNAPPYFEGGRTALQAAAETGNVPLFKRLVKMGADINLPAATENGMSCLQAAMLSGNDEIIDMILQYGGAATVDSILCAVKIRSFKMVDFLMGVGADVIAPGIADLGPDLGRRLVTPLVLAIYNADFDMVDKLLQSGANVSHIYCETASILPLHQAIRARDLRITNLLLSVGADPNQVEPFSGETGLGIATSYAYWEALESIIRELIHHNANVNLMTKGTYPIENVIGSYELTNIFIEVGADVHAPGGSLLARAICGGSSATKLLLDKDVNVNAHDEECGTPLQAAITIGDFELVSELLARGADVNADPNRLVAYAVELEQSRIVELLLEQGANTQGISPSKYDWCYHRRKRSNLYVGGRTVLVAAAEQNNFDLVKALIARGANVEADNALQAASIHDNLPMVLMLLEHGADVNSKPRGPISRHFGEFKFLRDWRFGRRTALQAVSENRNLQLAQLLIERGAEVNMEPYEDGGVTALQIAAINGDIQMAVLLFEHGADINGPGASRNGRTALEGAAEHGRLDMIYFLLQNDHDETGLEARCQRAAKYAEDEGHSEIAKVLREWRQQRSGNWPNAN</sequence>
<dbReference type="Proteomes" id="UP000836387">
    <property type="component" value="Unassembled WGS sequence"/>
</dbReference>
<evidence type="ECO:0000313" key="1">
    <source>
        <dbReference type="EMBL" id="CAG9946017.1"/>
    </source>
</evidence>
<reference evidence="1" key="2">
    <citation type="submission" date="2021-10" db="EMBL/GenBank/DDBJ databases">
        <authorList>
            <person name="Piombo E."/>
        </authorList>
    </citation>
    <scope>NUCLEOTIDE SEQUENCE</scope>
</reference>
<dbReference type="EMBL" id="CADEHS020000010">
    <property type="protein sequence ID" value="CAG9946017.1"/>
    <property type="molecule type" value="Genomic_DNA"/>
</dbReference>
<name>A0ACA9TYS1_BIOOC</name>
<accession>A0ACA9TYS1</accession>